<sequence>MAIHLPPPDSPRPTLWTGVNRGDGETALDCETAVSLACHVIDAFDRAQDWTGLIITLAKRGFGLEFEGDRLILVNDGTGVSLCTCRFLGHGLASLTARFGKPRVLATSGRLIADPDRDI</sequence>
<evidence type="ECO:0000313" key="1">
    <source>
        <dbReference type="EMBL" id="MBJ6372583.1"/>
    </source>
</evidence>
<protein>
    <submittedName>
        <fullName evidence="1">Uncharacterized protein</fullName>
    </submittedName>
</protein>
<dbReference type="EMBL" id="JAELVR010000009">
    <property type="protein sequence ID" value="MBJ6372583.1"/>
    <property type="molecule type" value="Genomic_DNA"/>
</dbReference>
<reference evidence="1" key="1">
    <citation type="submission" date="2020-12" db="EMBL/GenBank/DDBJ databases">
        <title>Sedimentitalea sp. nov., isolated from sand in Incheon.</title>
        <authorList>
            <person name="Kim W."/>
        </authorList>
    </citation>
    <scope>NUCLEOTIDE SEQUENCE</scope>
    <source>
        <strain evidence="1">CAU 1593</strain>
    </source>
</reference>
<evidence type="ECO:0000313" key="2">
    <source>
        <dbReference type="Proteomes" id="UP000619079"/>
    </source>
</evidence>
<organism evidence="1 2">
    <name type="scientific">Sedimentitalea arenosa</name>
    <dbReference type="NCBI Taxonomy" id="2798803"/>
    <lineage>
        <taxon>Bacteria</taxon>
        <taxon>Pseudomonadati</taxon>
        <taxon>Pseudomonadota</taxon>
        <taxon>Alphaproteobacteria</taxon>
        <taxon>Rhodobacterales</taxon>
        <taxon>Paracoccaceae</taxon>
        <taxon>Sedimentitalea</taxon>
    </lineage>
</organism>
<keyword evidence="2" id="KW-1185">Reference proteome</keyword>
<dbReference type="AlphaFoldDB" id="A0A8J7LS85"/>
<proteinExistence type="predicted"/>
<accession>A0A8J7LS85</accession>
<dbReference type="Proteomes" id="UP000619079">
    <property type="component" value="Unassembled WGS sequence"/>
</dbReference>
<gene>
    <name evidence="1" type="ORF">JF290_13695</name>
</gene>
<dbReference type="RefSeq" id="WP_199025457.1">
    <property type="nucleotide sequence ID" value="NZ_JAELVR010000009.1"/>
</dbReference>
<name>A0A8J7LS85_9RHOB</name>
<comment type="caution">
    <text evidence="1">The sequence shown here is derived from an EMBL/GenBank/DDBJ whole genome shotgun (WGS) entry which is preliminary data.</text>
</comment>